<organism evidence="2 3">
    <name type="scientific">Rhodosorus marinus</name>
    <dbReference type="NCBI Taxonomy" id="101924"/>
    <lineage>
        <taxon>Eukaryota</taxon>
        <taxon>Rhodophyta</taxon>
        <taxon>Stylonematophyceae</taxon>
        <taxon>Stylonematales</taxon>
        <taxon>Stylonemataceae</taxon>
        <taxon>Rhodosorus</taxon>
    </lineage>
</organism>
<reference evidence="2 3" key="1">
    <citation type="journal article" date="2023" name="Nat. Commun.">
        <title>Origin of minicircular mitochondrial genomes in red algae.</title>
        <authorList>
            <person name="Lee Y."/>
            <person name="Cho C.H."/>
            <person name="Lee Y.M."/>
            <person name="Park S.I."/>
            <person name="Yang J.H."/>
            <person name="West J.A."/>
            <person name="Bhattacharya D."/>
            <person name="Yoon H.S."/>
        </authorList>
    </citation>
    <scope>NUCLEOTIDE SEQUENCE [LARGE SCALE GENOMIC DNA]</scope>
    <source>
        <strain evidence="2 3">CCMP1338</strain>
        <tissue evidence="2">Whole cell</tissue>
    </source>
</reference>
<evidence type="ECO:0000313" key="2">
    <source>
        <dbReference type="EMBL" id="KAJ8907849.1"/>
    </source>
</evidence>
<evidence type="ECO:0000256" key="1">
    <source>
        <dbReference type="PROSITE-ProRule" id="PRU00708"/>
    </source>
</evidence>
<dbReference type="InterPro" id="IPR002885">
    <property type="entry name" value="PPR_rpt"/>
</dbReference>
<dbReference type="AlphaFoldDB" id="A0AAV8UZ20"/>
<dbReference type="NCBIfam" id="TIGR00756">
    <property type="entry name" value="PPR"/>
    <property type="match status" value="1"/>
</dbReference>
<dbReference type="Gene3D" id="1.25.40.10">
    <property type="entry name" value="Tetratricopeptide repeat domain"/>
    <property type="match status" value="3"/>
</dbReference>
<dbReference type="Pfam" id="PF01535">
    <property type="entry name" value="PPR"/>
    <property type="match status" value="3"/>
</dbReference>
<dbReference type="PROSITE" id="PS51375">
    <property type="entry name" value="PPR"/>
    <property type="match status" value="1"/>
</dbReference>
<gene>
    <name evidence="2" type="ORF">NDN08_007953</name>
</gene>
<evidence type="ECO:0000313" key="3">
    <source>
        <dbReference type="Proteomes" id="UP001157974"/>
    </source>
</evidence>
<evidence type="ECO:0008006" key="4">
    <source>
        <dbReference type="Google" id="ProtNLM"/>
    </source>
</evidence>
<dbReference type="InterPro" id="IPR011990">
    <property type="entry name" value="TPR-like_helical_dom_sf"/>
</dbReference>
<comment type="caution">
    <text evidence="2">The sequence shown here is derived from an EMBL/GenBank/DDBJ whole genome shotgun (WGS) entry which is preliminary data.</text>
</comment>
<feature type="repeat" description="PPR" evidence="1">
    <location>
        <begin position="298"/>
        <end position="332"/>
    </location>
</feature>
<name>A0AAV8UZ20_9RHOD</name>
<accession>A0AAV8UZ20</accession>
<sequence length="560" mass="64186">MVVLKRSPTGSSGFEFKGFSQKRRGEAAKAAERKLHPLRQRVLEARRSGDMLAEESARRKWNDTRPMGKMKGAAVYLEKMEKHREWPVNMKALHTALKTFSKFGVVDQIQRGLNLLTVRDMKPDNHLTLELVKALKKSNRMDDAIAIYHLLSRRGVKADEYLQTYMLSQCASMGRTEDAEFFEQELVKRKLSPVMLSAMINSFGKLRNEEKVLGYFDEFLRIGYAHTTWTYASTMDALNKIRRYDLLEKLFQEAKENKRVKLSAYVYSTMIDSYADRRDRQGMEAALDDMAKRGIRCDDHCMSSVLNVYAKRLDVEEAERVFETIRESGGETGWIPSRIMLGMYAELGDVDATREFHMEMGKRGLAPRRRSFELVLKACAKAGEVPQARRTIGEMMASRIGLNERSYAYLIQTISRSDSEALDSAVKVMITAENAKVEASSNMWKAKVFAYLRFAEEESAIDEFERMIQARVEVDTELYELVAEAFARRNVLHEAARFMASASGFFEVDEDEFETALANVVKSFDLSIEPLALMERYRLIKESLDSTVKDDVDWVVDRGP</sequence>
<proteinExistence type="predicted"/>
<protein>
    <recommendedName>
        <fullName evidence="4">Pentacotripeptide-repeat region of PRORP domain-containing protein</fullName>
    </recommendedName>
</protein>
<dbReference type="Proteomes" id="UP001157974">
    <property type="component" value="Unassembled WGS sequence"/>
</dbReference>
<dbReference type="PANTHER" id="PTHR46862">
    <property type="entry name" value="OS07G0661900 PROTEIN"/>
    <property type="match status" value="1"/>
</dbReference>
<dbReference type="EMBL" id="JAMWBK010000002">
    <property type="protein sequence ID" value="KAJ8907849.1"/>
    <property type="molecule type" value="Genomic_DNA"/>
</dbReference>
<dbReference type="PANTHER" id="PTHR46862:SF3">
    <property type="entry name" value="OS07G0661900 PROTEIN"/>
    <property type="match status" value="1"/>
</dbReference>
<keyword evidence="3" id="KW-1185">Reference proteome</keyword>